<dbReference type="InterPro" id="IPR025109">
    <property type="entry name" value="DUF4031"/>
</dbReference>
<gene>
    <name evidence="3" type="ORF">UFOPK2656_00141</name>
    <name evidence="4" type="ORF">UFOPK3099_00705</name>
    <name evidence="5" type="ORF">UFOPK3651_03375</name>
    <name evidence="6" type="ORF">UFOPK3931_01329</name>
    <name evidence="2" type="ORF">UFOPK4189_02982</name>
</gene>
<evidence type="ECO:0000313" key="5">
    <source>
        <dbReference type="EMBL" id="CAB4958890.1"/>
    </source>
</evidence>
<protein>
    <submittedName>
        <fullName evidence="2">Unannotated protein</fullName>
    </submittedName>
</protein>
<evidence type="ECO:0000313" key="6">
    <source>
        <dbReference type="EMBL" id="CAB4988587.1"/>
    </source>
</evidence>
<dbReference type="EMBL" id="CAESGF010000026">
    <property type="protein sequence ID" value="CAB4365234.1"/>
    <property type="molecule type" value="Genomic_DNA"/>
</dbReference>
<reference evidence="2" key="1">
    <citation type="submission" date="2020-05" db="EMBL/GenBank/DDBJ databases">
        <authorList>
            <person name="Chiriac C."/>
            <person name="Salcher M."/>
            <person name="Ghai R."/>
            <person name="Kavagutti S V."/>
        </authorList>
    </citation>
    <scope>NUCLEOTIDE SEQUENCE</scope>
</reference>
<dbReference type="AlphaFoldDB" id="A0A6J6AAH2"/>
<dbReference type="Pfam" id="PF13223">
    <property type="entry name" value="DUF4031"/>
    <property type="match status" value="1"/>
</dbReference>
<dbReference type="EMBL" id="CAFBMT010000040">
    <property type="protein sequence ID" value="CAB4958890.1"/>
    <property type="molecule type" value="Genomic_DNA"/>
</dbReference>
<dbReference type="EMBL" id="CAFBOL010000029">
    <property type="protein sequence ID" value="CAB4988587.1"/>
    <property type="molecule type" value="Genomic_DNA"/>
</dbReference>
<accession>A0A6J6AAH2</accession>
<proteinExistence type="predicted"/>
<evidence type="ECO:0000259" key="1">
    <source>
        <dbReference type="Pfam" id="PF13223"/>
    </source>
</evidence>
<organism evidence="2">
    <name type="scientific">freshwater metagenome</name>
    <dbReference type="NCBI Taxonomy" id="449393"/>
    <lineage>
        <taxon>unclassified sequences</taxon>
        <taxon>metagenomes</taxon>
        <taxon>ecological metagenomes</taxon>
    </lineage>
</organism>
<dbReference type="EMBL" id="CAFAAV010000038">
    <property type="protein sequence ID" value="CAB4810510.1"/>
    <property type="molecule type" value="Genomic_DNA"/>
</dbReference>
<evidence type="ECO:0000313" key="3">
    <source>
        <dbReference type="EMBL" id="CAB4702445.1"/>
    </source>
</evidence>
<feature type="domain" description="DUF4031" evidence="1">
    <location>
        <begin position="3"/>
        <end position="77"/>
    </location>
</feature>
<name>A0A6J6AAH2_9ZZZZ</name>
<dbReference type="EMBL" id="CAEZYF010000001">
    <property type="protein sequence ID" value="CAB4702445.1"/>
    <property type="molecule type" value="Genomic_DNA"/>
</dbReference>
<evidence type="ECO:0000313" key="2">
    <source>
        <dbReference type="EMBL" id="CAB4365234.1"/>
    </source>
</evidence>
<sequence length="91" mass="10680">MTVLIDEPRWWFQGRHWSHLVSDHTLDELHAFAEAAGIPRRGFHDDHYDVPEEYYDRLVAQGAVPTPSRELVRRLKAAGLRRHPADRRRAT</sequence>
<evidence type="ECO:0000313" key="4">
    <source>
        <dbReference type="EMBL" id="CAB4810510.1"/>
    </source>
</evidence>